<dbReference type="GO" id="GO:0005634">
    <property type="term" value="C:nucleus"/>
    <property type="evidence" value="ECO:0007669"/>
    <property type="project" value="UniProtKB-SubCell"/>
</dbReference>
<dbReference type="EMBL" id="VUJU01007517">
    <property type="protein sequence ID" value="KAF0744251.1"/>
    <property type="molecule type" value="Genomic_DNA"/>
</dbReference>
<organism evidence="11 12">
    <name type="scientific">Aphis craccivora</name>
    <name type="common">Cowpea aphid</name>
    <dbReference type="NCBI Taxonomy" id="307492"/>
    <lineage>
        <taxon>Eukaryota</taxon>
        <taxon>Metazoa</taxon>
        <taxon>Ecdysozoa</taxon>
        <taxon>Arthropoda</taxon>
        <taxon>Hexapoda</taxon>
        <taxon>Insecta</taxon>
        <taxon>Pterygota</taxon>
        <taxon>Neoptera</taxon>
        <taxon>Paraneoptera</taxon>
        <taxon>Hemiptera</taxon>
        <taxon>Sternorrhyncha</taxon>
        <taxon>Aphidomorpha</taxon>
        <taxon>Aphidoidea</taxon>
        <taxon>Aphididae</taxon>
        <taxon>Aphidini</taxon>
        <taxon>Aphis</taxon>
        <taxon>Aphis</taxon>
    </lineage>
</organism>
<evidence type="ECO:0000256" key="4">
    <source>
        <dbReference type="ARBA" id="ARBA00022833"/>
    </source>
</evidence>
<keyword evidence="7" id="KW-0539">Nucleus</keyword>
<evidence type="ECO:0000256" key="6">
    <source>
        <dbReference type="ARBA" id="ARBA00023163"/>
    </source>
</evidence>
<evidence type="ECO:0000259" key="10">
    <source>
        <dbReference type="PROSITE" id="PS50808"/>
    </source>
</evidence>
<dbReference type="InterPro" id="IPR003656">
    <property type="entry name" value="Znf_BED"/>
</dbReference>
<keyword evidence="2" id="KW-0479">Metal-binding</keyword>
<evidence type="ECO:0000256" key="9">
    <source>
        <dbReference type="SAM" id="MobiDB-lite"/>
    </source>
</evidence>
<comment type="subcellular location">
    <subcellularLocation>
        <location evidence="1">Nucleus</location>
    </subcellularLocation>
</comment>
<evidence type="ECO:0000256" key="3">
    <source>
        <dbReference type="ARBA" id="ARBA00022771"/>
    </source>
</evidence>
<evidence type="ECO:0000256" key="2">
    <source>
        <dbReference type="ARBA" id="ARBA00022723"/>
    </source>
</evidence>
<dbReference type="PANTHER" id="PTHR46481:SF10">
    <property type="entry name" value="ZINC FINGER BED DOMAIN-CONTAINING PROTEIN 39"/>
    <property type="match status" value="1"/>
</dbReference>
<evidence type="ECO:0000313" key="12">
    <source>
        <dbReference type="Proteomes" id="UP000478052"/>
    </source>
</evidence>
<proteinExistence type="predicted"/>
<dbReference type="GO" id="GO:0003677">
    <property type="term" value="F:DNA binding"/>
    <property type="evidence" value="ECO:0007669"/>
    <property type="project" value="InterPro"/>
</dbReference>
<reference evidence="11 12" key="1">
    <citation type="submission" date="2019-08" db="EMBL/GenBank/DDBJ databases">
        <title>Whole genome of Aphis craccivora.</title>
        <authorList>
            <person name="Voronova N.V."/>
            <person name="Shulinski R.S."/>
            <person name="Bandarenka Y.V."/>
            <person name="Zhorov D.G."/>
            <person name="Warner D."/>
        </authorList>
    </citation>
    <scope>NUCLEOTIDE SEQUENCE [LARGE SCALE GENOMIC DNA]</scope>
    <source>
        <strain evidence="11">180601</strain>
        <tissue evidence="11">Whole Body</tissue>
    </source>
</reference>
<protein>
    <submittedName>
        <fullName evidence="11">Zinc finger BED domain-containing protein 6-like</fullName>
    </submittedName>
</protein>
<evidence type="ECO:0000256" key="1">
    <source>
        <dbReference type="ARBA" id="ARBA00004123"/>
    </source>
</evidence>
<dbReference type="PANTHER" id="PTHR46481">
    <property type="entry name" value="ZINC FINGER BED DOMAIN-CONTAINING PROTEIN 4"/>
    <property type="match status" value="1"/>
</dbReference>
<evidence type="ECO:0000313" key="11">
    <source>
        <dbReference type="EMBL" id="KAF0744251.1"/>
    </source>
</evidence>
<dbReference type="SUPFAM" id="SSF140996">
    <property type="entry name" value="Hermes dimerisation domain"/>
    <property type="match status" value="1"/>
</dbReference>
<dbReference type="Proteomes" id="UP000478052">
    <property type="component" value="Unassembled WGS sequence"/>
</dbReference>
<keyword evidence="4" id="KW-0862">Zinc</keyword>
<keyword evidence="12" id="KW-1185">Reference proteome</keyword>
<dbReference type="PROSITE" id="PS50808">
    <property type="entry name" value="ZF_BED"/>
    <property type="match status" value="1"/>
</dbReference>
<dbReference type="OrthoDB" id="8193841at2759"/>
<keyword evidence="5" id="KW-0805">Transcription regulation</keyword>
<dbReference type="InterPro" id="IPR052035">
    <property type="entry name" value="ZnF_BED_domain_contain"/>
</dbReference>
<dbReference type="Gene3D" id="1.10.10.1070">
    <property type="entry name" value="Zinc finger, BED domain-containing"/>
    <property type="match status" value="1"/>
</dbReference>
<accession>A0A6G0XUK0</accession>
<dbReference type="Pfam" id="PF02892">
    <property type="entry name" value="zf-BED"/>
    <property type="match status" value="1"/>
</dbReference>
<feature type="domain" description="BED-type" evidence="10">
    <location>
        <begin position="3"/>
        <end position="55"/>
    </location>
</feature>
<feature type="region of interest" description="Disordered" evidence="9">
    <location>
        <begin position="53"/>
        <end position="98"/>
    </location>
</feature>
<dbReference type="GO" id="GO:0008270">
    <property type="term" value="F:zinc ion binding"/>
    <property type="evidence" value="ECO:0007669"/>
    <property type="project" value="UniProtKB-KW"/>
</dbReference>
<dbReference type="InterPro" id="IPR012337">
    <property type="entry name" value="RNaseH-like_sf"/>
</dbReference>
<keyword evidence="3 8" id="KW-0863">Zinc-finger</keyword>
<dbReference type="InterPro" id="IPR036236">
    <property type="entry name" value="Znf_C2H2_sf"/>
</dbReference>
<dbReference type="AlphaFoldDB" id="A0A6G0XUK0"/>
<comment type="caution">
    <text evidence="11">The sequence shown here is derived from an EMBL/GenBank/DDBJ whole genome shotgun (WGS) entry which is preliminary data.</text>
</comment>
<dbReference type="SUPFAM" id="SSF53098">
    <property type="entry name" value="Ribonuclease H-like"/>
    <property type="match status" value="1"/>
</dbReference>
<dbReference type="GO" id="GO:0009791">
    <property type="term" value="P:post-embryonic development"/>
    <property type="evidence" value="ECO:0007669"/>
    <property type="project" value="UniProtKB-ARBA"/>
</dbReference>
<gene>
    <name evidence="11" type="ORF">FWK35_00030475</name>
</gene>
<dbReference type="SMART" id="SM00614">
    <property type="entry name" value="ZnF_BED"/>
    <property type="match status" value="1"/>
</dbReference>
<evidence type="ECO:0000256" key="7">
    <source>
        <dbReference type="ARBA" id="ARBA00023242"/>
    </source>
</evidence>
<sequence length="425" mass="48038">MDKRTSGIWSYFSVIDQTNKISKCDICLKRYSFKSTLTNLKKHLAGVHAIKMSSNSSTNHNESESIDNPDNPTHSTQTSEPSSSLLSETNETASSLNTPSSSNAFTIMQASTSILKKRQTSVVGYLPKKLSVDAKKKLDQTLLKLFVNDFQPFKVVEDSGFKQFVKILNPNYELPNRHTISKELIPAMYEKCLGEMKSLTSTVESACLTTDCWTSRNNESFMAITIHFIDTEFELKSILLECSSFNLNHTGHNLAQEIERILESWELTKKITFAVSDNAYNIKNALNNLSLKNMGCFAHTMNLIVQSALTLEEDLINKTKNIVSHFRKSTVANNSFKTYQLNNGIKNPKKLIQDVSTRWNSTYYMVCRFVELETSIRGTLGLLNNAPENLRPEEWTILKDLIKVLKPFEESTKAISGQKYMTASL</sequence>
<feature type="compositionally biased region" description="Low complexity" evidence="9">
    <location>
        <begin position="73"/>
        <end position="96"/>
    </location>
</feature>
<name>A0A6G0XUK0_APHCR</name>
<evidence type="ECO:0000256" key="5">
    <source>
        <dbReference type="ARBA" id="ARBA00023015"/>
    </source>
</evidence>
<evidence type="ECO:0000256" key="8">
    <source>
        <dbReference type="PROSITE-ProRule" id="PRU00027"/>
    </source>
</evidence>
<keyword evidence="6" id="KW-0804">Transcription</keyword>
<dbReference type="SUPFAM" id="SSF57667">
    <property type="entry name" value="beta-beta-alpha zinc fingers"/>
    <property type="match status" value="1"/>
</dbReference>
<feature type="non-terminal residue" evidence="11">
    <location>
        <position position="425"/>
    </location>
</feature>